<dbReference type="InterPro" id="IPR032831">
    <property type="entry name" value="LptM_cons"/>
</dbReference>
<keyword evidence="5" id="KW-0998">Cell outer membrane</keyword>
<protein>
    <submittedName>
        <fullName evidence="8">Lipoprotein</fullName>
    </submittedName>
</protein>
<dbReference type="PROSITE" id="PS51257">
    <property type="entry name" value="PROKAR_LIPOPROTEIN"/>
    <property type="match status" value="1"/>
</dbReference>
<evidence type="ECO:0000313" key="9">
    <source>
        <dbReference type="Proteomes" id="UP001303946"/>
    </source>
</evidence>
<reference evidence="8 9" key="1">
    <citation type="submission" date="2023-10" db="EMBL/GenBank/DDBJ databases">
        <title>Bacteria for the degradation of biodegradable plastic PBAT(Polybutylene adipate terephthalate).</title>
        <authorList>
            <person name="Weon H.-Y."/>
            <person name="Yeon J."/>
        </authorList>
    </citation>
    <scope>NUCLEOTIDE SEQUENCE [LARGE SCALE GENOMIC DNA]</scope>
    <source>
        <strain evidence="8 9">SBD 7-3</strain>
    </source>
</reference>
<dbReference type="RefSeq" id="WP_316702243.1">
    <property type="nucleotide sequence ID" value="NZ_CP136336.1"/>
</dbReference>
<evidence type="ECO:0000313" key="8">
    <source>
        <dbReference type="EMBL" id="WOB09287.1"/>
    </source>
</evidence>
<gene>
    <name evidence="8" type="ORF">RXV79_04320</name>
</gene>
<comment type="subcellular location">
    <subcellularLocation>
        <location evidence="1">Cell outer membrane</location>
        <topology evidence="1">Lipid-anchor</topology>
    </subcellularLocation>
</comment>
<evidence type="ECO:0000256" key="7">
    <source>
        <dbReference type="SAM" id="MobiDB-lite"/>
    </source>
</evidence>
<evidence type="ECO:0000256" key="5">
    <source>
        <dbReference type="ARBA" id="ARBA00023237"/>
    </source>
</evidence>
<sequence>MGRLAVGTLTTLVLLSACGQKGPLTLPKTPAAASAPAASAPR</sequence>
<dbReference type="Pfam" id="PF13627">
    <property type="entry name" value="LptM_cons"/>
    <property type="match status" value="1"/>
</dbReference>
<organism evidence="8 9">
    <name type="scientific">Piscinibacter gummiphilus</name>
    <dbReference type="NCBI Taxonomy" id="946333"/>
    <lineage>
        <taxon>Bacteria</taxon>
        <taxon>Pseudomonadati</taxon>
        <taxon>Pseudomonadota</taxon>
        <taxon>Betaproteobacteria</taxon>
        <taxon>Burkholderiales</taxon>
        <taxon>Sphaerotilaceae</taxon>
        <taxon>Piscinibacter</taxon>
    </lineage>
</organism>
<keyword evidence="3" id="KW-0472">Membrane</keyword>
<evidence type="ECO:0000256" key="3">
    <source>
        <dbReference type="ARBA" id="ARBA00023136"/>
    </source>
</evidence>
<name>A0ABZ0CWE4_9BURK</name>
<evidence type="ECO:0000256" key="4">
    <source>
        <dbReference type="ARBA" id="ARBA00023139"/>
    </source>
</evidence>
<keyword evidence="2" id="KW-0732">Signal</keyword>
<keyword evidence="6 8" id="KW-0449">Lipoprotein</keyword>
<keyword evidence="9" id="KW-1185">Reference proteome</keyword>
<evidence type="ECO:0000256" key="2">
    <source>
        <dbReference type="ARBA" id="ARBA00022729"/>
    </source>
</evidence>
<keyword evidence="4" id="KW-0564">Palmitate</keyword>
<evidence type="ECO:0000256" key="6">
    <source>
        <dbReference type="ARBA" id="ARBA00023288"/>
    </source>
</evidence>
<dbReference type="Proteomes" id="UP001303946">
    <property type="component" value="Chromosome"/>
</dbReference>
<proteinExistence type="predicted"/>
<feature type="region of interest" description="Disordered" evidence="7">
    <location>
        <begin position="22"/>
        <end position="42"/>
    </location>
</feature>
<accession>A0ABZ0CWE4</accession>
<feature type="compositionally biased region" description="Low complexity" evidence="7">
    <location>
        <begin position="30"/>
        <end position="42"/>
    </location>
</feature>
<evidence type="ECO:0000256" key="1">
    <source>
        <dbReference type="ARBA" id="ARBA00004459"/>
    </source>
</evidence>
<dbReference type="EMBL" id="CP136336">
    <property type="protein sequence ID" value="WOB09287.1"/>
    <property type="molecule type" value="Genomic_DNA"/>
</dbReference>
<dbReference type="NCBIfam" id="NF047847">
    <property type="entry name" value="SS_mature_LptM"/>
    <property type="match status" value="1"/>
</dbReference>